<dbReference type="AlphaFoldDB" id="A0A0F4QFP0"/>
<name>A0A0F4QFP0_9GAMM</name>
<dbReference type="GO" id="GO:0015562">
    <property type="term" value="F:efflux transmembrane transporter activity"/>
    <property type="evidence" value="ECO:0007669"/>
    <property type="project" value="TreeGrafter"/>
</dbReference>
<dbReference type="RefSeq" id="WP_046006813.1">
    <property type="nucleotide sequence ID" value="NZ_JXYA01000056.1"/>
</dbReference>
<organism evidence="2 3">
    <name type="scientific">Pseudoalteromonas rubra</name>
    <dbReference type="NCBI Taxonomy" id="43658"/>
    <lineage>
        <taxon>Bacteria</taxon>
        <taxon>Pseudomonadati</taxon>
        <taxon>Pseudomonadota</taxon>
        <taxon>Gammaproteobacteria</taxon>
        <taxon>Alteromonadales</taxon>
        <taxon>Pseudoalteromonadaceae</taxon>
        <taxon>Pseudoalteromonas</taxon>
    </lineage>
</organism>
<dbReference type="GO" id="GO:1990281">
    <property type="term" value="C:efflux pump complex"/>
    <property type="evidence" value="ECO:0007669"/>
    <property type="project" value="TreeGrafter"/>
</dbReference>
<dbReference type="NCBIfam" id="TIGR01730">
    <property type="entry name" value="RND_mfp"/>
    <property type="match status" value="1"/>
</dbReference>
<dbReference type="EMBL" id="JXYA01000056">
    <property type="protein sequence ID" value="KJZ06075.1"/>
    <property type="molecule type" value="Genomic_DNA"/>
</dbReference>
<gene>
    <name evidence="2" type="ORF">TW77_20370</name>
</gene>
<comment type="similarity">
    <text evidence="1">Belongs to the membrane fusion protein (MFP) (TC 8.A.1) family.</text>
</comment>
<keyword evidence="3" id="KW-1185">Reference proteome</keyword>
<dbReference type="Gene3D" id="2.40.30.170">
    <property type="match status" value="1"/>
</dbReference>
<accession>A0A0F4QFP0</accession>
<sequence length="390" mass="43062">MESNKNKSSYHQLKRRSLALLLVVLLGGSACVALVTLAKTPKDTKVKQAQPPRVSSTPLVPTDYQTSLHLSGVLKPAEQTDIAFELPGKIAWLNDAFIEGGIVHKGALLARLNAFDYQTQVLNKQAELALAKAHLSEQLALADVAKKEWARSAHVTELALRKPQVASARARLKAAEAQLAQAQKNLSRTHYYAPYDALIAKRDTGLGQVIKAGQPLGQLVNLHYGELHVPVANFDRPFLPQLPASGVTVSASEITRTGTLTRHTGQLSDTTRMAYYVIRIDDPYALHSDDQPVYFGQFLHAHVAGVTLKNVLKVPQEWVKNDTLWLMNPQHRLVQYPAKILRREQSSVLIVAPPRTDYQLITHLPDYPQTGMLVRSGTDHTQLASKGDKQ</sequence>
<dbReference type="SUPFAM" id="SSF111369">
    <property type="entry name" value="HlyD-like secretion proteins"/>
    <property type="match status" value="1"/>
</dbReference>
<dbReference type="PANTHER" id="PTHR30469:SF12">
    <property type="entry name" value="MULTIDRUG RESISTANCE PROTEIN MDTA"/>
    <property type="match status" value="1"/>
</dbReference>
<dbReference type="OrthoDB" id="5730196at2"/>
<dbReference type="PROSITE" id="PS51257">
    <property type="entry name" value="PROKAR_LIPOPROTEIN"/>
    <property type="match status" value="1"/>
</dbReference>
<protein>
    <submittedName>
        <fullName evidence="2">RND transporter</fullName>
    </submittedName>
</protein>
<dbReference type="PANTHER" id="PTHR30469">
    <property type="entry name" value="MULTIDRUG RESISTANCE PROTEIN MDTA"/>
    <property type="match status" value="1"/>
</dbReference>
<dbReference type="Gene3D" id="2.40.50.100">
    <property type="match status" value="1"/>
</dbReference>
<evidence type="ECO:0000313" key="2">
    <source>
        <dbReference type="EMBL" id="KJZ06075.1"/>
    </source>
</evidence>
<evidence type="ECO:0000313" key="3">
    <source>
        <dbReference type="Proteomes" id="UP000033452"/>
    </source>
</evidence>
<reference evidence="2 3" key="1">
    <citation type="journal article" date="2015" name="BMC Genomics">
        <title>Genome mining reveals unlocked bioactive potential of marine Gram-negative bacteria.</title>
        <authorList>
            <person name="Machado H."/>
            <person name="Sonnenschein E.C."/>
            <person name="Melchiorsen J."/>
            <person name="Gram L."/>
        </authorList>
    </citation>
    <scope>NUCLEOTIDE SEQUENCE [LARGE SCALE GENOMIC DNA]</scope>
    <source>
        <strain evidence="2 3">S2471</strain>
    </source>
</reference>
<dbReference type="InterPro" id="IPR006143">
    <property type="entry name" value="RND_pump_MFP"/>
</dbReference>
<dbReference type="Proteomes" id="UP000033452">
    <property type="component" value="Unassembled WGS sequence"/>
</dbReference>
<evidence type="ECO:0000256" key="1">
    <source>
        <dbReference type="ARBA" id="ARBA00009477"/>
    </source>
</evidence>
<proteinExistence type="inferred from homology"/>
<comment type="caution">
    <text evidence="2">The sequence shown here is derived from an EMBL/GenBank/DDBJ whole genome shotgun (WGS) entry which is preliminary data.</text>
</comment>
<dbReference type="Gene3D" id="1.10.287.470">
    <property type="entry name" value="Helix hairpin bin"/>
    <property type="match status" value="1"/>
</dbReference>
<dbReference type="PATRIC" id="fig|43658.5.peg.4303"/>